<dbReference type="InterPro" id="IPR013324">
    <property type="entry name" value="RNA_pol_sigma_r3/r4-like"/>
</dbReference>
<dbReference type="Gene3D" id="1.10.1740.10">
    <property type="match status" value="1"/>
</dbReference>
<keyword evidence="2 6" id="KW-0805">Transcription regulation</keyword>
<dbReference type="GO" id="GO:0016987">
    <property type="term" value="F:sigma factor activity"/>
    <property type="evidence" value="ECO:0007669"/>
    <property type="project" value="UniProtKB-KW"/>
</dbReference>
<evidence type="ECO:0000256" key="3">
    <source>
        <dbReference type="ARBA" id="ARBA00023082"/>
    </source>
</evidence>
<dbReference type="InterPro" id="IPR007627">
    <property type="entry name" value="RNA_pol_sigma70_r2"/>
</dbReference>
<dbReference type="Pfam" id="PF08281">
    <property type="entry name" value="Sigma70_r4_2"/>
    <property type="match status" value="1"/>
</dbReference>
<dbReference type="InterPro" id="IPR014284">
    <property type="entry name" value="RNA_pol_sigma-70_dom"/>
</dbReference>
<dbReference type="InterPro" id="IPR000838">
    <property type="entry name" value="RNA_pol_sigma70_ECF_CS"/>
</dbReference>
<dbReference type="Proteomes" id="UP000256431">
    <property type="component" value="Unassembled WGS sequence"/>
</dbReference>
<keyword evidence="5 6" id="KW-0804">Transcription</keyword>
<evidence type="ECO:0000256" key="4">
    <source>
        <dbReference type="ARBA" id="ARBA00023125"/>
    </source>
</evidence>
<keyword evidence="11" id="KW-1185">Reference proteome</keyword>
<dbReference type="SUPFAM" id="SSF88659">
    <property type="entry name" value="Sigma3 and sigma4 domains of RNA polymerase sigma factors"/>
    <property type="match status" value="1"/>
</dbReference>
<protein>
    <recommendedName>
        <fullName evidence="6">RNA polymerase sigma factor</fullName>
    </recommendedName>
</protein>
<evidence type="ECO:0000259" key="9">
    <source>
        <dbReference type="Pfam" id="PF08281"/>
    </source>
</evidence>
<keyword evidence="3 6" id="KW-0731">Sigma factor</keyword>
<organism evidence="10 11">
    <name type="scientific">Marinobacter flavimaris</name>
    <dbReference type="NCBI Taxonomy" id="262076"/>
    <lineage>
        <taxon>Bacteria</taxon>
        <taxon>Pseudomonadati</taxon>
        <taxon>Pseudomonadota</taxon>
        <taxon>Gammaproteobacteria</taxon>
        <taxon>Pseudomonadales</taxon>
        <taxon>Marinobacteraceae</taxon>
        <taxon>Marinobacter</taxon>
    </lineage>
</organism>
<dbReference type="PROSITE" id="PS01063">
    <property type="entry name" value="SIGMA70_ECF"/>
    <property type="match status" value="1"/>
</dbReference>
<evidence type="ECO:0000256" key="1">
    <source>
        <dbReference type="ARBA" id="ARBA00010641"/>
    </source>
</evidence>
<gene>
    <name evidence="10" type="ORF">DXI23_05985</name>
</gene>
<proteinExistence type="inferred from homology"/>
<dbReference type="GO" id="GO:0003677">
    <property type="term" value="F:DNA binding"/>
    <property type="evidence" value="ECO:0007669"/>
    <property type="project" value="UniProtKB-KW"/>
</dbReference>
<sequence length="202" mass="22963">MKPDSHQLPDNASAGTGPQSPSDGPERVARLIHRVAQKDRQAFALLYQATAPKLLGTVLRILRDRGWADDVIQDSYLKIWQKAEQFQDGKSSPITWLVSIARNGAIDELRKHPAGRTTNSDELDEMPGRQTSAQEQLEDQRAANQLNHCIDQLEKDRQDMVRLAYLNGWSREDLASQFEQPVNTVKTWLHRALKQLKRCLES</sequence>
<dbReference type="InterPro" id="IPR013249">
    <property type="entry name" value="RNA_pol_sigma70_r4_t2"/>
</dbReference>
<dbReference type="RefSeq" id="WP_008175868.1">
    <property type="nucleotide sequence ID" value="NZ_CP171359.1"/>
</dbReference>
<dbReference type="AlphaFoldDB" id="A0A3D8H664"/>
<evidence type="ECO:0000256" key="5">
    <source>
        <dbReference type="ARBA" id="ARBA00023163"/>
    </source>
</evidence>
<reference evidence="10 11" key="1">
    <citation type="submission" date="2018-08" db="EMBL/GenBank/DDBJ databases">
        <title>Genome sequence of Marinobacter flavimaris KCTC 12185.</title>
        <authorList>
            <person name="Chun J."/>
            <person name="Kim B.-Y."/>
            <person name="Choi S.-B."/>
            <person name="Kwak M.-J."/>
        </authorList>
    </citation>
    <scope>NUCLEOTIDE SEQUENCE [LARGE SCALE GENOMIC DNA]</scope>
    <source>
        <strain evidence="10 11">KCTC 12185</strain>
    </source>
</reference>
<accession>A0A3D8H664</accession>
<dbReference type="PANTHER" id="PTHR43133:SF62">
    <property type="entry name" value="RNA POLYMERASE SIGMA FACTOR SIGZ"/>
    <property type="match status" value="1"/>
</dbReference>
<feature type="domain" description="RNA polymerase sigma-70 region 2" evidence="8">
    <location>
        <begin position="46"/>
        <end position="112"/>
    </location>
</feature>
<feature type="region of interest" description="Disordered" evidence="7">
    <location>
        <begin position="110"/>
        <end position="129"/>
    </location>
</feature>
<name>A0A3D8H664_9GAMM</name>
<dbReference type="SUPFAM" id="SSF88946">
    <property type="entry name" value="Sigma2 domain of RNA polymerase sigma factors"/>
    <property type="match status" value="1"/>
</dbReference>
<comment type="similarity">
    <text evidence="1 6">Belongs to the sigma-70 factor family. ECF subfamily.</text>
</comment>
<comment type="caution">
    <text evidence="10">The sequence shown here is derived from an EMBL/GenBank/DDBJ whole genome shotgun (WGS) entry which is preliminary data.</text>
</comment>
<evidence type="ECO:0000256" key="6">
    <source>
        <dbReference type="RuleBase" id="RU000716"/>
    </source>
</evidence>
<feature type="domain" description="RNA polymerase sigma factor 70 region 4 type 2" evidence="9">
    <location>
        <begin position="145"/>
        <end position="196"/>
    </location>
</feature>
<keyword evidence="4 6" id="KW-0238">DNA-binding</keyword>
<dbReference type="EMBL" id="QRDH01000002">
    <property type="protein sequence ID" value="RDU41859.1"/>
    <property type="molecule type" value="Genomic_DNA"/>
</dbReference>
<dbReference type="InterPro" id="IPR013325">
    <property type="entry name" value="RNA_pol_sigma_r2"/>
</dbReference>
<dbReference type="Gene3D" id="1.10.10.10">
    <property type="entry name" value="Winged helix-like DNA-binding domain superfamily/Winged helix DNA-binding domain"/>
    <property type="match status" value="1"/>
</dbReference>
<dbReference type="InterPro" id="IPR036388">
    <property type="entry name" value="WH-like_DNA-bd_sf"/>
</dbReference>
<evidence type="ECO:0000313" key="11">
    <source>
        <dbReference type="Proteomes" id="UP000256431"/>
    </source>
</evidence>
<evidence type="ECO:0000256" key="7">
    <source>
        <dbReference type="SAM" id="MobiDB-lite"/>
    </source>
</evidence>
<dbReference type="Pfam" id="PF04542">
    <property type="entry name" value="Sigma70_r2"/>
    <property type="match status" value="1"/>
</dbReference>
<feature type="compositionally biased region" description="Polar residues" evidence="7">
    <location>
        <begin position="8"/>
        <end position="22"/>
    </location>
</feature>
<evidence type="ECO:0000259" key="8">
    <source>
        <dbReference type="Pfam" id="PF04542"/>
    </source>
</evidence>
<evidence type="ECO:0000256" key="2">
    <source>
        <dbReference type="ARBA" id="ARBA00023015"/>
    </source>
</evidence>
<dbReference type="InterPro" id="IPR039425">
    <property type="entry name" value="RNA_pol_sigma-70-like"/>
</dbReference>
<dbReference type="CDD" id="cd06171">
    <property type="entry name" value="Sigma70_r4"/>
    <property type="match status" value="1"/>
</dbReference>
<evidence type="ECO:0000313" key="10">
    <source>
        <dbReference type="EMBL" id="RDU41859.1"/>
    </source>
</evidence>
<dbReference type="NCBIfam" id="TIGR02937">
    <property type="entry name" value="sigma70-ECF"/>
    <property type="match status" value="1"/>
</dbReference>
<dbReference type="GO" id="GO:0006352">
    <property type="term" value="P:DNA-templated transcription initiation"/>
    <property type="evidence" value="ECO:0007669"/>
    <property type="project" value="InterPro"/>
</dbReference>
<dbReference type="PANTHER" id="PTHR43133">
    <property type="entry name" value="RNA POLYMERASE ECF-TYPE SIGMA FACTO"/>
    <property type="match status" value="1"/>
</dbReference>
<feature type="region of interest" description="Disordered" evidence="7">
    <location>
        <begin position="1"/>
        <end position="26"/>
    </location>
</feature>